<dbReference type="InterPro" id="IPR003593">
    <property type="entry name" value="AAA+_ATPase"/>
</dbReference>
<keyword evidence="2" id="KW-0813">Transport</keyword>
<dbReference type="PROSITE" id="PS00211">
    <property type="entry name" value="ABC_TRANSPORTER_1"/>
    <property type="match status" value="1"/>
</dbReference>
<evidence type="ECO:0000259" key="5">
    <source>
        <dbReference type="PROSITE" id="PS50893"/>
    </source>
</evidence>
<feature type="domain" description="ABC transporter" evidence="5">
    <location>
        <begin position="7"/>
        <end position="249"/>
    </location>
</feature>
<evidence type="ECO:0000256" key="1">
    <source>
        <dbReference type="ARBA" id="ARBA00005417"/>
    </source>
</evidence>
<dbReference type="Pfam" id="PF00005">
    <property type="entry name" value="ABC_tran"/>
    <property type="match status" value="1"/>
</dbReference>
<reference evidence="6" key="1">
    <citation type="submission" date="2022-07" db="EMBL/GenBank/DDBJ databases">
        <title>Tahibacter sp., a new gammaproteobacterium isolated from the silt sample collected at pig farm.</title>
        <authorList>
            <person name="Chen H."/>
        </authorList>
    </citation>
    <scope>NUCLEOTIDE SEQUENCE</scope>
    <source>
        <strain evidence="6">P2K</strain>
    </source>
</reference>
<dbReference type="RefSeq" id="WP_255916169.1">
    <property type="nucleotide sequence ID" value="NZ_JANFQO010000023.1"/>
</dbReference>
<dbReference type="SMART" id="SM00382">
    <property type="entry name" value="AAA"/>
    <property type="match status" value="1"/>
</dbReference>
<dbReference type="InterPro" id="IPR017871">
    <property type="entry name" value="ABC_transporter-like_CS"/>
</dbReference>
<dbReference type="Proteomes" id="UP001165498">
    <property type="component" value="Unassembled WGS sequence"/>
</dbReference>
<proteinExistence type="inferred from homology"/>
<evidence type="ECO:0000256" key="4">
    <source>
        <dbReference type="ARBA" id="ARBA00022840"/>
    </source>
</evidence>
<dbReference type="InterPro" id="IPR003439">
    <property type="entry name" value="ABC_transporter-like_ATP-bd"/>
</dbReference>
<dbReference type="PROSITE" id="PS50893">
    <property type="entry name" value="ABC_TRANSPORTER_2"/>
    <property type="match status" value="1"/>
</dbReference>
<dbReference type="InterPro" id="IPR027417">
    <property type="entry name" value="P-loop_NTPase"/>
</dbReference>
<protein>
    <submittedName>
        <fullName evidence="6">ABC transporter ATP-binding protein</fullName>
    </submittedName>
</protein>
<dbReference type="CDD" id="cd10147">
    <property type="entry name" value="Wzt_C-like"/>
    <property type="match status" value="1"/>
</dbReference>
<dbReference type="PANTHER" id="PTHR46743">
    <property type="entry name" value="TEICHOIC ACIDS EXPORT ATP-BINDING PROTEIN TAGH"/>
    <property type="match status" value="1"/>
</dbReference>
<organism evidence="6 7">
    <name type="scientific">Tahibacter harae</name>
    <dbReference type="NCBI Taxonomy" id="2963937"/>
    <lineage>
        <taxon>Bacteria</taxon>
        <taxon>Pseudomonadati</taxon>
        <taxon>Pseudomonadota</taxon>
        <taxon>Gammaproteobacteria</taxon>
        <taxon>Lysobacterales</taxon>
        <taxon>Rhodanobacteraceae</taxon>
        <taxon>Tahibacter</taxon>
    </lineage>
</organism>
<keyword evidence="4 6" id="KW-0067">ATP-binding</keyword>
<keyword evidence="3" id="KW-0547">Nucleotide-binding</keyword>
<dbReference type="GO" id="GO:0005524">
    <property type="term" value="F:ATP binding"/>
    <property type="evidence" value="ECO:0007669"/>
    <property type="project" value="UniProtKB-KW"/>
</dbReference>
<dbReference type="Pfam" id="PF14524">
    <property type="entry name" value="Wzt_C"/>
    <property type="match status" value="1"/>
</dbReference>
<dbReference type="SUPFAM" id="SSF52540">
    <property type="entry name" value="P-loop containing nucleoside triphosphate hydrolases"/>
    <property type="match status" value="1"/>
</dbReference>
<comment type="caution">
    <text evidence="6">The sequence shown here is derived from an EMBL/GenBank/DDBJ whole genome shotgun (WGS) entry which is preliminary data.</text>
</comment>
<gene>
    <name evidence="6" type="ORF">NM961_19885</name>
</gene>
<evidence type="ECO:0000313" key="6">
    <source>
        <dbReference type="EMBL" id="MCQ4166981.1"/>
    </source>
</evidence>
<dbReference type="PANTHER" id="PTHR46743:SF2">
    <property type="entry name" value="TEICHOIC ACIDS EXPORT ATP-BINDING PROTEIN TAGH"/>
    <property type="match status" value="1"/>
</dbReference>
<dbReference type="EMBL" id="JANFQO010000023">
    <property type="protein sequence ID" value="MCQ4166981.1"/>
    <property type="molecule type" value="Genomic_DNA"/>
</dbReference>
<evidence type="ECO:0000256" key="3">
    <source>
        <dbReference type="ARBA" id="ARBA00022741"/>
    </source>
</evidence>
<dbReference type="InterPro" id="IPR050683">
    <property type="entry name" value="Bact_Polysacc_Export_ATP-bd"/>
</dbReference>
<evidence type="ECO:0000313" key="7">
    <source>
        <dbReference type="Proteomes" id="UP001165498"/>
    </source>
</evidence>
<sequence length="451" mass="49028">MSSELAIRVDGVSKAFAVYEKPHHRLLQQLFPGASRSWYREFHALRDIGFEVHRGETVGIVGRNGSGKSTLLQIICGTLTPSAGTVEVRGRIAALLELGAGFNPEFSGRENVFLNATVLGLERREIEQRFDDIAAFADIGEFMDQPVKSYSSGMFVRLAFAVAINVTPDILVVDEALAVGDEAFQRKCHARIERLRNDGATILFVSHAAGMVIELCNRAVLLDRGELLAQGTPRHVVSRYHKLLYAPAAKLEEVRARIRGDVAVSQSLESGGQRVDDDEADDGSYFDPGLVSQSTLAYPSLGARIEDPHIQARGGQRVNVLRSGSEYTYTYRVHFERAAVGVRCGMLFRTTTGLDLAGGVSAQAGEGLEVVDSGSSIAVRFSFRCLLAPGTYFANAGVLGLDGEGEQYLDRRIDAIMFRVMPELDRLATGLVNLQVSAEVKMLDQAESASG</sequence>
<comment type="similarity">
    <text evidence="1">Belongs to the ABC transporter superfamily.</text>
</comment>
<dbReference type="InterPro" id="IPR015860">
    <property type="entry name" value="ABC_transpr_TagH-like"/>
</dbReference>
<dbReference type="Gene3D" id="2.70.50.60">
    <property type="entry name" value="abc- transporter (atp binding component) like domain"/>
    <property type="match status" value="1"/>
</dbReference>
<dbReference type="Gene3D" id="3.40.50.300">
    <property type="entry name" value="P-loop containing nucleotide triphosphate hydrolases"/>
    <property type="match status" value="1"/>
</dbReference>
<evidence type="ECO:0000256" key="2">
    <source>
        <dbReference type="ARBA" id="ARBA00022448"/>
    </source>
</evidence>
<dbReference type="CDD" id="cd03220">
    <property type="entry name" value="ABC_KpsT_Wzt"/>
    <property type="match status" value="1"/>
</dbReference>
<accession>A0ABT1QXH6</accession>
<name>A0ABT1QXH6_9GAMM</name>
<keyword evidence="7" id="KW-1185">Reference proteome</keyword>
<dbReference type="InterPro" id="IPR029439">
    <property type="entry name" value="Wzt_C"/>
</dbReference>